<dbReference type="PANTHER" id="PTHR42685:SF22">
    <property type="entry name" value="CONDITIONED MEDIUM FACTOR RECEPTOR 1"/>
    <property type="match status" value="1"/>
</dbReference>
<dbReference type="PRINTS" id="PR00420">
    <property type="entry name" value="RNGMNOXGNASE"/>
</dbReference>
<keyword evidence="1" id="KW-0472">Membrane</keyword>
<evidence type="ECO:0000313" key="4">
    <source>
        <dbReference type="Proteomes" id="UP000621670"/>
    </source>
</evidence>
<dbReference type="Gene3D" id="3.50.50.60">
    <property type="entry name" value="FAD/NAD(P)-binding domain"/>
    <property type="match status" value="1"/>
</dbReference>
<evidence type="ECO:0000259" key="2">
    <source>
        <dbReference type="Pfam" id="PF01494"/>
    </source>
</evidence>
<feature type="transmembrane region" description="Helical" evidence="1">
    <location>
        <begin position="344"/>
        <end position="363"/>
    </location>
</feature>
<reference evidence="3 4" key="1">
    <citation type="submission" date="2020-08" db="EMBL/GenBank/DDBJ databases">
        <title>Description of novel Flavobacterium F-400 isolate.</title>
        <authorList>
            <person name="Saticioglu I."/>
            <person name="Duman M."/>
            <person name="Altun S."/>
        </authorList>
    </citation>
    <scope>NUCLEOTIDE SEQUENCE [LARGE SCALE GENOMIC DNA]</scope>
    <source>
        <strain evidence="3 4">F-400</strain>
    </source>
</reference>
<name>A0ABR7JF01_9FLAO</name>
<comment type="caution">
    <text evidence="3">The sequence shown here is derived from an EMBL/GenBank/DDBJ whole genome shotgun (WGS) entry which is preliminary data.</text>
</comment>
<evidence type="ECO:0000313" key="3">
    <source>
        <dbReference type="EMBL" id="MBC5863032.1"/>
    </source>
</evidence>
<protein>
    <submittedName>
        <fullName evidence="3">NAD(P)/FAD-dependent oxidoreductase</fullName>
    </submittedName>
</protein>
<feature type="domain" description="FAD-binding" evidence="2">
    <location>
        <begin position="3"/>
        <end position="315"/>
    </location>
</feature>
<evidence type="ECO:0000256" key="1">
    <source>
        <dbReference type="SAM" id="Phobius"/>
    </source>
</evidence>
<keyword evidence="1" id="KW-0812">Transmembrane</keyword>
<dbReference type="InterPro" id="IPR050407">
    <property type="entry name" value="Geranylgeranyl_reductase"/>
</dbReference>
<dbReference type="PANTHER" id="PTHR42685">
    <property type="entry name" value="GERANYLGERANYL DIPHOSPHATE REDUCTASE"/>
    <property type="match status" value="1"/>
</dbReference>
<dbReference type="Proteomes" id="UP000621670">
    <property type="component" value="Unassembled WGS sequence"/>
</dbReference>
<dbReference type="InterPro" id="IPR036188">
    <property type="entry name" value="FAD/NAD-bd_sf"/>
</dbReference>
<gene>
    <name evidence="3" type="ORF">H8R26_06315</name>
</gene>
<organism evidence="3 4">
    <name type="scientific">Flavobacterium turcicum</name>
    <dbReference type="NCBI Taxonomy" id="2764718"/>
    <lineage>
        <taxon>Bacteria</taxon>
        <taxon>Pseudomonadati</taxon>
        <taxon>Bacteroidota</taxon>
        <taxon>Flavobacteriia</taxon>
        <taxon>Flavobacteriales</taxon>
        <taxon>Flavobacteriaceae</taxon>
        <taxon>Flavobacterium</taxon>
    </lineage>
</organism>
<sequence>MKKVSVVIVGGGLAGLVSAIDLRLKNHQVVLLEKNDFPKHKVCGEYISNEILSYLQSLQIDINSLKPSNITKLHFSLKSGKSLYTNLPLGGFGVSRKLLDNYLFQYAKQLGCMVYKDTVTDVQFENDQFLVHTNDETFSADIVLGAFGKRSNLDNKLTRVFSRKNENIWLGVKAHYQVNFPDNLVGLHHFEGGYCGVSRIENGLVNICYLATDTSFKQFPSLNDYQKIWVEKNPILKTIFQQAICQFEKPITISQVSFVKKKCVENHMLMIGDAAGLIHPLCGNGMAMAMHSAKIASEQVHNFLNGNCTRETMEQRYKSEWNKNFKSRLLMGRILGYVLQKTKVANFLLQIFGFFPFLLPLIIKQTHGKTV</sequence>
<dbReference type="EMBL" id="JACRUM010000002">
    <property type="protein sequence ID" value="MBC5863032.1"/>
    <property type="molecule type" value="Genomic_DNA"/>
</dbReference>
<keyword evidence="1" id="KW-1133">Transmembrane helix</keyword>
<keyword evidence="4" id="KW-1185">Reference proteome</keyword>
<dbReference type="Pfam" id="PF01494">
    <property type="entry name" value="FAD_binding_3"/>
    <property type="match status" value="1"/>
</dbReference>
<dbReference type="InterPro" id="IPR002938">
    <property type="entry name" value="FAD-bd"/>
</dbReference>
<dbReference type="RefSeq" id="WP_166134430.1">
    <property type="nucleotide sequence ID" value="NZ_JAAOBY010000002.1"/>
</dbReference>
<dbReference type="SUPFAM" id="SSF51905">
    <property type="entry name" value="FAD/NAD(P)-binding domain"/>
    <property type="match status" value="1"/>
</dbReference>
<proteinExistence type="predicted"/>
<accession>A0ABR7JF01</accession>